<proteinExistence type="inferred from homology"/>
<keyword evidence="3" id="KW-0677">Repeat</keyword>
<dbReference type="Pfam" id="PF18052">
    <property type="entry name" value="Rx_N"/>
    <property type="match status" value="1"/>
</dbReference>
<evidence type="ECO:0000256" key="2">
    <source>
        <dbReference type="ARBA" id="ARBA00022614"/>
    </source>
</evidence>
<evidence type="ECO:0008006" key="14">
    <source>
        <dbReference type="Google" id="ProtNLM"/>
    </source>
</evidence>
<accession>A0A8T0P469</accession>
<dbReference type="Gene3D" id="1.10.10.10">
    <property type="entry name" value="Winged helix-like DNA-binding domain superfamily/Winged helix DNA-binding domain"/>
    <property type="match status" value="1"/>
</dbReference>
<evidence type="ECO:0000256" key="7">
    <source>
        <dbReference type="SAM" id="SignalP"/>
    </source>
</evidence>
<feature type="domain" description="Disease resistance R13L4/SHOC-2-like LRR" evidence="11">
    <location>
        <begin position="778"/>
        <end position="1146"/>
    </location>
</feature>
<dbReference type="AlphaFoldDB" id="A0A8T0P469"/>
<keyword evidence="5" id="KW-0611">Plant defense</keyword>
<keyword evidence="4" id="KW-0547">Nucleotide-binding</keyword>
<evidence type="ECO:0000256" key="4">
    <source>
        <dbReference type="ARBA" id="ARBA00022741"/>
    </source>
</evidence>
<gene>
    <name evidence="12" type="ORF">PVAP13_8NG162000</name>
</gene>
<dbReference type="GO" id="GO:0098542">
    <property type="term" value="P:defense response to other organism"/>
    <property type="evidence" value="ECO:0007669"/>
    <property type="project" value="TreeGrafter"/>
</dbReference>
<dbReference type="InterPro" id="IPR038005">
    <property type="entry name" value="RX-like_CC"/>
</dbReference>
<evidence type="ECO:0000256" key="6">
    <source>
        <dbReference type="ARBA" id="ARBA00023054"/>
    </source>
</evidence>
<dbReference type="InterPro" id="IPR032675">
    <property type="entry name" value="LRR_dom_sf"/>
</dbReference>
<evidence type="ECO:0000259" key="9">
    <source>
        <dbReference type="Pfam" id="PF18052"/>
    </source>
</evidence>
<dbReference type="InterPro" id="IPR055414">
    <property type="entry name" value="LRR_R13L4/SHOC2-like"/>
</dbReference>
<organism evidence="12 13">
    <name type="scientific">Panicum virgatum</name>
    <name type="common">Blackwell switchgrass</name>
    <dbReference type="NCBI Taxonomy" id="38727"/>
    <lineage>
        <taxon>Eukaryota</taxon>
        <taxon>Viridiplantae</taxon>
        <taxon>Streptophyta</taxon>
        <taxon>Embryophyta</taxon>
        <taxon>Tracheophyta</taxon>
        <taxon>Spermatophyta</taxon>
        <taxon>Magnoliopsida</taxon>
        <taxon>Liliopsida</taxon>
        <taxon>Poales</taxon>
        <taxon>Poaceae</taxon>
        <taxon>PACMAD clade</taxon>
        <taxon>Panicoideae</taxon>
        <taxon>Panicodae</taxon>
        <taxon>Paniceae</taxon>
        <taxon>Panicinae</taxon>
        <taxon>Panicum</taxon>
        <taxon>Panicum sect. Hiantes</taxon>
    </lineage>
</organism>
<feature type="domain" description="NB-ARC" evidence="8">
    <location>
        <begin position="393"/>
        <end position="555"/>
    </location>
</feature>
<dbReference type="GO" id="GO:0043531">
    <property type="term" value="F:ADP binding"/>
    <property type="evidence" value="ECO:0007669"/>
    <property type="project" value="InterPro"/>
</dbReference>
<dbReference type="InterPro" id="IPR044974">
    <property type="entry name" value="Disease_R_plants"/>
</dbReference>
<dbReference type="PANTHER" id="PTHR23155:SF1135">
    <property type="entry name" value="OS08G0246300 PROTEIN"/>
    <property type="match status" value="1"/>
</dbReference>
<evidence type="ECO:0000259" key="8">
    <source>
        <dbReference type="Pfam" id="PF00931"/>
    </source>
</evidence>
<dbReference type="Pfam" id="PF23598">
    <property type="entry name" value="LRR_14"/>
    <property type="match status" value="1"/>
</dbReference>
<dbReference type="PRINTS" id="PR00364">
    <property type="entry name" value="DISEASERSIST"/>
</dbReference>
<feature type="signal peptide" evidence="7">
    <location>
        <begin position="1"/>
        <end position="27"/>
    </location>
</feature>
<keyword evidence="2" id="KW-0433">Leucine-rich repeat</keyword>
<keyword evidence="7" id="KW-0732">Signal</keyword>
<evidence type="ECO:0000313" key="13">
    <source>
        <dbReference type="Proteomes" id="UP000823388"/>
    </source>
</evidence>
<feature type="domain" description="Disease resistance protein winged helix" evidence="10">
    <location>
        <begin position="651"/>
        <end position="722"/>
    </location>
</feature>
<evidence type="ECO:0000313" key="12">
    <source>
        <dbReference type="EMBL" id="KAG2556971.1"/>
    </source>
</evidence>
<evidence type="ECO:0000259" key="10">
    <source>
        <dbReference type="Pfam" id="PF23559"/>
    </source>
</evidence>
<dbReference type="InterPro" id="IPR036388">
    <property type="entry name" value="WH-like_DNA-bd_sf"/>
</dbReference>
<dbReference type="PANTHER" id="PTHR23155">
    <property type="entry name" value="DISEASE RESISTANCE PROTEIN RP"/>
    <property type="match status" value="1"/>
</dbReference>
<feature type="domain" description="Disease resistance N-terminal" evidence="9">
    <location>
        <begin position="48"/>
        <end position="130"/>
    </location>
</feature>
<dbReference type="Pfam" id="PF00931">
    <property type="entry name" value="NB-ARC"/>
    <property type="match status" value="2"/>
</dbReference>
<dbReference type="Proteomes" id="UP000823388">
    <property type="component" value="Chromosome 8N"/>
</dbReference>
<feature type="chain" id="PRO_5035717941" description="NB-ARC domain-containing protein" evidence="7">
    <location>
        <begin position="28"/>
        <end position="1181"/>
    </location>
</feature>
<sequence>MVQPMIQSLRGLTLASILGSCYHATNAQGYSERTAMADLVLGVAKSLVEGTLTKAQSAIDEESKLRQSAQRDLVFIAGEFQMMQSFLRVTTEEQVRNNVVSITWVIQVRDLAYDVEDCIEFVIHLDTKSDWWCRLIPSFMRRALPLDVAVNMIDQLKARVHDVSQRNERYKLISDPGPKPVMEVRQLGISGASGVLATARDTAWKQREWENFVKLIIKKDSKLQVISLWVSEGNLGNASTIWKAYNHPKIHRKFKCRAWVKVEHPFQPNEFIRTLLGQFYTNSCEEQQGAILDNGVLTPVPDDHLFHKFSELVKKQTYLIVLEGVSTKEDWDTIQQYLPHSSNGSRIVVSTQNFAVASFCTEYPYFQQFSADQSFCVFFRERENPLVGRMSEVNQLSAYLAKARLNALQVMSVWGIAGAGKSALVRTLYHNKMSQCSEYTKYIWVDVYYPFNLIDFCKSLLMQFHSHSLETNEDPVKQCHGLLKDHRCLLVIDNLQSTEEWDLIHDALAFRSSGSAIVVITNEERIALHCADRKDLVFNVKALEIGAAIELFKEEIEGSQYLHAGDIEKDLVLQQLISKSGGLPKVIVAIADYLAHIFDWIKRANLLNDQFITTMETRQDFAGLQDLFGWIYSYFRSCPDFLKPCIFYLSIFPKSEIIRRRRLVMRWVAEGYSKDKESDSAEENAEELFKKIMELSMIQPPQRTMSTNRRMVWCQVSAFFHEYIISRPKEENVTFALEVFALKGCCRQTTGRTGRHLIIEESWERDRIVFESIDLSRLRSLTVFGGWESFFISESMKVLRVLDLENASGVTDKDLRKMLKVLRRLKFLSLRGCSKISNLPSSVDNLRQLQILDIRYTSIVTMPASITKLEKLQYIRAGTITPPVDCKGLQLVGVKVASGVKKLTLLHTLGIVNVSAARGKAILKELRNVTQLRKLGVSGISKKNSKEFCSAISGHSHLESLSVSLSKDNQDCLDGMSAGTTSETFRPPRKLQSLKLYGPVKQLPIWIKQLSNLRKLNLEMDVLSEDGIGVLGGLQELCILRLLMNPVHDGEVKFCVMKAGVEERCYKEIKVLEIASRSKLNLIIGAEAMENLELLKAGCCNTGQLPQFGALKHLKKLKEVQVIGYHDEEQKKNLENQFADHPSKPALTLREVNPLSQASTAANYERCSFPFTPTSSSSPAI</sequence>
<evidence type="ECO:0000256" key="3">
    <source>
        <dbReference type="ARBA" id="ARBA00022737"/>
    </source>
</evidence>
<dbReference type="InterPro" id="IPR058922">
    <property type="entry name" value="WHD_DRP"/>
</dbReference>
<dbReference type="InterPro" id="IPR041118">
    <property type="entry name" value="Rx_N"/>
</dbReference>
<dbReference type="SUPFAM" id="SSF52047">
    <property type="entry name" value="RNI-like"/>
    <property type="match status" value="1"/>
</dbReference>
<dbReference type="Gene3D" id="3.40.50.300">
    <property type="entry name" value="P-loop containing nucleotide triphosphate hydrolases"/>
    <property type="match status" value="2"/>
</dbReference>
<comment type="caution">
    <text evidence="12">The sequence shown here is derived from an EMBL/GenBank/DDBJ whole genome shotgun (WGS) entry which is preliminary data.</text>
</comment>
<dbReference type="CDD" id="cd14798">
    <property type="entry name" value="RX-CC_like"/>
    <property type="match status" value="1"/>
</dbReference>
<dbReference type="Gene3D" id="1.20.5.4130">
    <property type="match status" value="1"/>
</dbReference>
<name>A0A8T0P469_PANVG</name>
<dbReference type="EMBL" id="CM029052">
    <property type="protein sequence ID" value="KAG2556971.1"/>
    <property type="molecule type" value="Genomic_DNA"/>
</dbReference>
<dbReference type="InterPro" id="IPR002182">
    <property type="entry name" value="NB-ARC"/>
</dbReference>
<feature type="domain" description="NB-ARC" evidence="8">
    <location>
        <begin position="220"/>
        <end position="362"/>
    </location>
</feature>
<dbReference type="Pfam" id="PF23559">
    <property type="entry name" value="WHD_DRP"/>
    <property type="match status" value="1"/>
</dbReference>
<evidence type="ECO:0000256" key="1">
    <source>
        <dbReference type="ARBA" id="ARBA00008894"/>
    </source>
</evidence>
<keyword evidence="13" id="KW-1185">Reference proteome</keyword>
<evidence type="ECO:0000259" key="11">
    <source>
        <dbReference type="Pfam" id="PF23598"/>
    </source>
</evidence>
<reference evidence="12" key="1">
    <citation type="submission" date="2020-05" db="EMBL/GenBank/DDBJ databases">
        <title>WGS assembly of Panicum virgatum.</title>
        <authorList>
            <person name="Lovell J.T."/>
            <person name="Jenkins J."/>
            <person name="Shu S."/>
            <person name="Juenger T.E."/>
            <person name="Schmutz J."/>
        </authorList>
    </citation>
    <scope>NUCLEOTIDE SEQUENCE</scope>
    <source>
        <strain evidence="12">AP13</strain>
    </source>
</reference>
<keyword evidence="6" id="KW-0175">Coiled coil</keyword>
<dbReference type="InterPro" id="IPR027417">
    <property type="entry name" value="P-loop_NTPase"/>
</dbReference>
<comment type="similarity">
    <text evidence="1">Belongs to the disease resistance NB-LRR family.</text>
</comment>
<protein>
    <recommendedName>
        <fullName evidence="14">NB-ARC domain-containing protein</fullName>
    </recommendedName>
</protein>
<dbReference type="Gene3D" id="3.80.10.10">
    <property type="entry name" value="Ribonuclease Inhibitor"/>
    <property type="match status" value="1"/>
</dbReference>
<evidence type="ECO:0000256" key="5">
    <source>
        <dbReference type="ARBA" id="ARBA00022821"/>
    </source>
</evidence>
<dbReference type="SUPFAM" id="SSF52540">
    <property type="entry name" value="P-loop containing nucleoside triphosphate hydrolases"/>
    <property type="match status" value="2"/>
</dbReference>